<dbReference type="AlphaFoldDB" id="M2UJT3"/>
<name>M2UJT3_COCH5</name>
<keyword evidence="1" id="KW-0812">Transmembrane</keyword>
<dbReference type="eggNOG" id="ENOG502SW17">
    <property type="taxonomic scope" value="Eukaryota"/>
</dbReference>
<reference evidence="2 3" key="1">
    <citation type="journal article" date="2012" name="PLoS Pathog.">
        <title>Diverse lifestyles and strategies of plant pathogenesis encoded in the genomes of eighteen Dothideomycetes fungi.</title>
        <authorList>
            <person name="Ohm R.A."/>
            <person name="Feau N."/>
            <person name="Henrissat B."/>
            <person name="Schoch C.L."/>
            <person name="Horwitz B.A."/>
            <person name="Barry K.W."/>
            <person name="Condon B.J."/>
            <person name="Copeland A.C."/>
            <person name="Dhillon B."/>
            <person name="Glaser F."/>
            <person name="Hesse C.N."/>
            <person name="Kosti I."/>
            <person name="LaButti K."/>
            <person name="Lindquist E.A."/>
            <person name="Lucas S."/>
            <person name="Salamov A.A."/>
            <person name="Bradshaw R.E."/>
            <person name="Ciuffetti L."/>
            <person name="Hamelin R.C."/>
            <person name="Kema G.H.J."/>
            <person name="Lawrence C."/>
            <person name="Scott J.A."/>
            <person name="Spatafora J.W."/>
            <person name="Turgeon B.G."/>
            <person name="de Wit P.J.G.M."/>
            <person name="Zhong S."/>
            <person name="Goodwin S.B."/>
            <person name="Grigoriev I.V."/>
        </authorList>
    </citation>
    <scope>NUCLEOTIDE SEQUENCE [LARGE SCALE GENOMIC DNA]</scope>
    <source>
        <strain evidence="3">C5 / ATCC 48332 / race O</strain>
    </source>
</reference>
<sequence>MAALDIAFHIIPFIHWGMIVSLFIVSGIAWSFNLWVVPIIKMNPSKSAIAQLLETSRRGGAWLEPLNASFAFLFGITAALISQHPDPSVASQWKPFAASFATLLQVAWWERVMIFPLEGSIANLGKGKEKSGGAEGAWMDHETSKVLHKSLDEWSRWHAVRATLPLIGSLIAFVTKLQSGV</sequence>
<evidence type="ECO:0000256" key="1">
    <source>
        <dbReference type="SAM" id="Phobius"/>
    </source>
</evidence>
<dbReference type="OrthoDB" id="3648235at2759"/>
<gene>
    <name evidence="2" type="ORF">COCHEDRAFT_1169249</name>
</gene>
<organism evidence="2 3">
    <name type="scientific">Cochliobolus heterostrophus (strain C5 / ATCC 48332 / race O)</name>
    <name type="common">Southern corn leaf blight fungus</name>
    <name type="synonym">Bipolaris maydis</name>
    <dbReference type="NCBI Taxonomy" id="701091"/>
    <lineage>
        <taxon>Eukaryota</taxon>
        <taxon>Fungi</taxon>
        <taxon>Dikarya</taxon>
        <taxon>Ascomycota</taxon>
        <taxon>Pezizomycotina</taxon>
        <taxon>Dothideomycetes</taxon>
        <taxon>Pleosporomycetidae</taxon>
        <taxon>Pleosporales</taxon>
        <taxon>Pleosporineae</taxon>
        <taxon>Pleosporaceae</taxon>
        <taxon>Bipolaris</taxon>
    </lineage>
</organism>
<dbReference type="Proteomes" id="UP000016936">
    <property type="component" value="Unassembled WGS sequence"/>
</dbReference>
<reference evidence="3" key="2">
    <citation type="journal article" date="2013" name="PLoS Genet.">
        <title>Comparative genome structure, secondary metabolite, and effector coding capacity across Cochliobolus pathogens.</title>
        <authorList>
            <person name="Condon B.J."/>
            <person name="Leng Y."/>
            <person name="Wu D."/>
            <person name="Bushley K.E."/>
            <person name="Ohm R.A."/>
            <person name="Otillar R."/>
            <person name="Martin J."/>
            <person name="Schackwitz W."/>
            <person name="Grimwood J."/>
            <person name="MohdZainudin N."/>
            <person name="Xue C."/>
            <person name="Wang R."/>
            <person name="Manning V.A."/>
            <person name="Dhillon B."/>
            <person name="Tu Z.J."/>
            <person name="Steffenson B.J."/>
            <person name="Salamov A."/>
            <person name="Sun H."/>
            <person name="Lowry S."/>
            <person name="LaButti K."/>
            <person name="Han J."/>
            <person name="Copeland A."/>
            <person name="Lindquist E."/>
            <person name="Barry K."/>
            <person name="Schmutz J."/>
            <person name="Baker S.E."/>
            <person name="Ciuffetti L.M."/>
            <person name="Grigoriev I.V."/>
            <person name="Zhong S."/>
            <person name="Turgeon B.G."/>
        </authorList>
    </citation>
    <scope>NUCLEOTIDE SEQUENCE [LARGE SCALE GENOMIC DNA]</scope>
    <source>
        <strain evidence="3">C5 / ATCC 48332 / race O</strain>
    </source>
</reference>
<dbReference type="Pfam" id="PF08592">
    <property type="entry name" value="Anthrone_oxy"/>
    <property type="match status" value="1"/>
</dbReference>
<keyword evidence="1" id="KW-1133">Transmembrane helix</keyword>
<evidence type="ECO:0000313" key="3">
    <source>
        <dbReference type="Proteomes" id="UP000016936"/>
    </source>
</evidence>
<dbReference type="EMBL" id="KB445572">
    <property type="protein sequence ID" value="EMD93901.1"/>
    <property type="molecule type" value="Genomic_DNA"/>
</dbReference>
<keyword evidence="1" id="KW-0472">Membrane</keyword>
<dbReference type="HOGENOM" id="CLU_127761_0_0_1"/>
<dbReference type="InterPro" id="IPR013901">
    <property type="entry name" value="Anthrone_oxy"/>
</dbReference>
<accession>M2UJT3</accession>
<protein>
    <recommendedName>
        <fullName evidence="4">DUF1772 domain-containing protein</fullName>
    </recommendedName>
</protein>
<dbReference type="OMA" id="VAWWERV"/>
<feature type="transmembrane region" description="Helical" evidence="1">
    <location>
        <begin position="13"/>
        <end position="40"/>
    </location>
</feature>
<keyword evidence="3" id="KW-1185">Reference proteome</keyword>
<evidence type="ECO:0000313" key="2">
    <source>
        <dbReference type="EMBL" id="EMD93901.1"/>
    </source>
</evidence>
<evidence type="ECO:0008006" key="4">
    <source>
        <dbReference type="Google" id="ProtNLM"/>
    </source>
</evidence>
<proteinExistence type="predicted"/>